<evidence type="ECO:0000259" key="5">
    <source>
        <dbReference type="Pfam" id="PF01266"/>
    </source>
</evidence>
<evidence type="ECO:0000256" key="2">
    <source>
        <dbReference type="ARBA" id="ARBA00022630"/>
    </source>
</evidence>
<protein>
    <submittedName>
        <fullName evidence="6">N-methyltryptophan oxidase</fullName>
    </submittedName>
</protein>
<dbReference type="OrthoDB" id="9794226at2"/>
<dbReference type="PANTHER" id="PTHR10961:SF7">
    <property type="entry name" value="FAD DEPENDENT OXIDOREDUCTASE DOMAIN-CONTAINING PROTEIN"/>
    <property type="match status" value="1"/>
</dbReference>
<evidence type="ECO:0000313" key="6">
    <source>
        <dbReference type="EMBL" id="ASN06365.1"/>
    </source>
</evidence>
<comment type="cofactor">
    <cofactor evidence="1">
        <name>FAD</name>
        <dbReference type="ChEBI" id="CHEBI:57692"/>
    </cofactor>
</comment>
<reference evidence="6 7" key="1">
    <citation type="journal article" date="2003" name="Int. J. Syst. Evol. Microbiol.">
        <title>Virgibacillus carmonensis sp. nov., Virgibacillus necropolis sp. nov. and Virgibacillus picturae sp. nov., three novel species isolated from deteriorated mural paintings, transfer of the species of the genus salibacillus to Virgibacillus, as Virgibacillus marismortui comb. nov. and Virgibacillus salexigens comb. nov., and emended description of the genus Virgibacillus.</title>
        <authorList>
            <person name="Heyrman J."/>
            <person name="Logan N.A."/>
            <person name="Busse H.J."/>
            <person name="Balcaen A."/>
            <person name="Lebbe L."/>
            <person name="Rodriguez-Diaz M."/>
            <person name="Swings J."/>
            <person name="De Vos P."/>
        </authorList>
    </citation>
    <scope>NUCLEOTIDE SEQUENCE [LARGE SCALE GENOMIC DNA]</scope>
    <source>
        <strain evidence="6 7">LMG 19488</strain>
    </source>
</reference>
<keyword evidence="7" id="KW-1185">Reference proteome</keyword>
<evidence type="ECO:0000256" key="4">
    <source>
        <dbReference type="ARBA" id="ARBA00023002"/>
    </source>
</evidence>
<dbReference type="PANTHER" id="PTHR10961">
    <property type="entry name" value="PEROXISOMAL SARCOSINE OXIDASE"/>
    <property type="match status" value="1"/>
</dbReference>
<dbReference type="InterPro" id="IPR006076">
    <property type="entry name" value="FAD-dep_OxRdtase"/>
</dbReference>
<dbReference type="InterPro" id="IPR036188">
    <property type="entry name" value="FAD/NAD-bd_sf"/>
</dbReference>
<sequence length="393" mass="44519">MENKYSVVIVGAGSVGMATGYYLAKTGIDVLLIDTHNPPHDKGSHHGETRLIRHAVGEGEEYVDLALKAQANWHQLEKESGKTLFIPTGTLMVGESDAQFIQETVKNAKTFGMELEEFTAEKIKKQWPGFELPDHFKGYYEHTSGALLNEECILAYRQQLLKYNTEILENTKVNSLEFHENGVGIKTAKETFYAEQVIITVGAWIGELLSSLKLPIQTVRKTLGWYSTDELLYKYPFLPSFYFCYEGHKYYGFPDITGNGVKIGRNDSERNIVPDLLEQDFGKYDNDKQDLNKFVERFLPGLSGQLNYGRACMITKTPDKHFIIDRHPENNHVLIAGGFSGHGFKYASILGEILSQIVIDGESKYHIPDNFSISREPIKDHKVINFDNSYKTV</sequence>
<dbReference type="Proteomes" id="UP000204391">
    <property type="component" value="Chromosome"/>
</dbReference>
<dbReference type="RefSeq" id="WP_089533363.1">
    <property type="nucleotide sequence ID" value="NZ_CP022437.1"/>
</dbReference>
<keyword evidence="2" id="KW-0285">Flavoprotein</keyword>
<dbReference type="EMBL" id="CP022437">
    <property type="protein sequence ID" value="ASN06365.1"/>
    <property type="molecule type" value="Genomic_DNA"/>
</dbReference>
<dbReference type="KEGG" id="vne:CFK40_15725"/>
<gene>
    <name evidence="6" type="ORF">CFK40_15725</name>
</gene>
<dbReference type="GO" id="GO:0008115">
    <property type="term" value="F:sarcosine oxidase activity"/>
    <property type="evidence" value="ECO:0007669"/>
    <property type="project" value="TreeGrafter"/>
</dbReference>
<organism evidence="6 7">
    <name type="scientific">Virgibacillus necropolis</name>
    <dbReference type="NCBI Taxonomy" id="163877"/>
    <lineage>
        <taxon>Bacteria</taxon>
        <taxon>Bacillati</taxon>
        <taxon>Bacillota</taxon>
        <taxon>Bacilli</taxon>
        <taxon>Bacillales</taxon>
        <taxon>Bacillaceae</taxon>
        <taxon>Virgibacillus</taxon>
    </lineage>
</organism>
<dbReference type="Gene3D" id="3.30.9.10">
    <property type="entry name" value="D-Amino Acid Oxidase, subunit A, domain 2"/>
    <property type="match status" value="1"/>
</dbReference>
<dbReference type="Pfam" id="PF01266">
    <property type="entry name" value="DAO"/>
    <property type="match status" value="1"/>
</dbReference>
<dbReference type="SUPFAM" id="SSF54373">
    <property type="entry name" value="FAD-linked reductases, C-terminal domain"/>
    <property type="match status" value="1"/>
</dbReference>
<evidence type="ECO:0000313" key="7">
    <source>
        <dbReference type="Proteomes" id="UP000204391"/>
    </source>
</evidence>
<name>A0A221MFG0_9BACI</name>
<dbReference type="NCBIfam" id="NF008425">
    <property type="entry name" value="PRK11259.1"/>
    <property type="match status" value="1"/>
</dbReference>
<accession>A0A221MFG0</accession>
<dbReference type="SUPFAM" id="SSF51905">
    <property type="entry name" value="FAD/NAD(P)-binding domain"/>
    <property type="match status" value="1"/>
</dbReference>
<feature type="domain" description="FAD dependent oxidoreductase" evidence="5">
    <location>
        <begin position="7"/>
        <end position="356"/>
    </location>
</feature>
<keyword evidence="4" id="KW-0560">Oxidoreductase</keyword>
<keyword evidence="3" id="KW-0274">FAD</keyword>
<dbReference type="GO" id="GO:0005829">
    <property type="term" value="C:cytosol"/>
    <property type="evidence" value="ECO:0007669"/>
    <property type="project" value="TreeGrafter"/>
</dbReference>
<proteinExistence type="predicted"/>
<dbReference type="Gene3D" id="3.50.50.60">
    <property type="entry name" value="FAD/NAD(P)-binding domain"/>
    <property type="match status" value="1"/>
</dbReference>
<dbReference type="GO" id="GO:0050660">
    <property type="term" value="F:flavin adenine dinucleotide binding"/>
    <property type="evidence" value="ECO:0007669"/>
    <property type="project" value="InterPro"/>
</dbReference>
<dbReference type="AlphaFoldDB" id="A0A221MFG0"/>
<dbReference type="InterPro" id="IPR045170">
    <property type="entry name" value="MTOX"/>
</dbReference>
<evidence type="ECO:0000256" key="1">
    <source>
        <dbReference type="ARBA" id="ARBA00001974"/>
    </source>
</evidence>
<evidence type="ECO:0000256" key="3">
    <source>
        <dbReference type="ARBA" id="ARBA00022827"/>
    </source>
</evidence>